<evidence type="ECO:0000313" key="2">
    <source>
        <dbReference type="EMBL" id="MBO8477102.1"/>
    </source>
</evidence>
<feature type="domain" description="Cyclic nucleotide-binding" evidence="1">
    <location>
        <begin position="13"/>
        <end position="119"/>
    </location>
</feature>
<dbReference type="Gene3D" id="2.60.120.10">
    <property type="entry name" value="Jelly Rolls"/>
    <property type="match status" value="1"/>
</dbReference>
<dbReference type="AlphaFoldDB" id="A0A9D9IR33"/>
<dbReference type="GO" id="GO:0006355">
    <property type="term" value="P:regulation of DNA-templated transcription"/>
    <property type="evidence" value="ECO:0007669"/>
    <property type="project" value="InterPro"/>
</dbReference>
<dbReference type="Proteomes" id="UP000823598">
    <property type="component" value="Unassembled WGS sequence"/>
</dbReference>
<name>A0A9D9IR33_9BACT</name>
<dbReference type="EMBL" id="JADIMC010000103">
    <property type="protein sequence ID" value="MBO8477102.1"/>
    <property type="molecule type" value="Genomic_DNA"/>
</dbReference>
<dbReference type="PROSITE" id="PS50042">
    <property type="entry name" value="CNMP_BINDING_3"/>
    <property type="match status" value="1"/>
</dbReference>
<dbReference type="InterPro" id="IPR014710">
    <property type="entry name" value="RmlC-like_jellyroll"/>
</dbReference>
<dbReference type="InterPro" id="IPR018490">
    <property type="entry name" value="cNMP-bd_dom_sf"/>
</dbReference>
<sequence length="228" mass="26170">MESMYEILMGLPLFQGVSHTKISELIEKIKFHFLKYLDNGVIINANDPCNNLKFLISGKVQIEIMNRNNRIRVLETISAPNVIGVEYLFGRNTIYPYKVTSAPDAGIMQIEKADYLKIIKSDTIFLFNMLNYLSRNSQTPMEAVLSLTSGSIAERFAFWITSLTYKDATNISICCKQKDMYTMLGVQRSSFMNTLDELKSLDILDYSTNEIQIKNRNKLLDILNTEKF</sequence>
<dbReference type="GO" id="GO:0003677">
    <property type="term" value="F:DNA binding"/>
    <property type="evidence" value="ECO:0007669"/>
    <property type="project" value="UniProtKB-KW"/>
</dbReference>
<protein>
    <submittedName>
        <fullName evidence="2">Crp/Fnr family transcriptional regulator</fullName>
    </submittedName>
</protein>
<dbReference type="InterPro" id="IPR036390">
    <property type="entry name" value="WH_DNA-bd_sf"/>
</dbReference>
<dbReference type="InterPro" id="IPR000595">
    <property type="entry name" value="cNMP-bd_dom"/>
</dbReference>
<evidence type="ECO:0000259" key="1">
    <source>
        <dbReference type="PROSITE" id="PS50042"/>
    </source>
</evidence>
<organism evidence="2 3">
    <name type="scientific">Candidatus Limisoma faecipullorum</name>
    <dbReference type="NCBI Taxonomy" id="2840854"/>
    <lineage>
        <taxon>Bacteria</taxon>
        <taxon>Pseudomonadati</taxon>
        <taxon>Bacteroidota</taxon>
        <taxon>Bacteroidia</taxon>
        <taxon>Bacteroidales</taxon>
        <taxon>Candidatus Limisoma</taxon>
    </lineage>
</organism>
<evidence type="ECO:0000313" key="3">
    <source>
        <dbReference type="Proteomes" id="UP000823598"/>
    </source>
</evidence>
<gene>
    <name evidence="2" type="ORF">IAB88_08940</name>
</gene>
<dbReference type="Pfam" id="PF00027">
    <property type="entry name" value="cNMP_binding"/>
    <property type="match status" value="1"/>
</dbReference>
<dbReference type="SUPFAM" id="SSF51206">
    <property type="entry name" value="cAMP-binding domain-like"/>
    <property type="match status" value="1"/>
</dbReference>
<comment type="caution">
    <text evidence="2">The sequence shown here is derived from an EMBL/GenBank/DDBJ whole genome shotgun (WGS) entry which is preliminary data.</text>
</comment>
<reference evidence="2" key="1">
    <citation type="submission" date="2020-10" db="EMBL/GenBank/DDBJ databases">
        <authorList>
            <person name="Gilroy R."/>
        </authorList>
    </citation>
    <scope>NUCLEOTIDE SEQUENCE</scope>
    <source>
        <strain evidence="2">6919</strain>
    </source>
</reference>
<proteinExistence type="predicted"/>
<reference evidence="2" key="2">
    <citation type="journal article" date="2021" name="PeerJ">
        <title>Extensive microbial diversity within the chicken gut microbiome revealed by metagenomics and culture.</title>
        <authorList>
            <person name="Gilroy R."/>
            <person name="Ravi A."/>
            <person name="Getino M."/>
            <person name="Pursley I."/>
            <person name="Horton D.L."/>
            <person name="Alikhan N.F."/>
            <person name="Baker D."/>
            <person name="Gharbi K."/>
            <person name="Hall N."/>
            <person name="Watson M."/>
            <person name="Adriaenssens E.M."/>
            <person name="Foster-Nyarko E."/>
            <person name="Jarju S."/>
            <person name="Secka A."/>
            <person name="Antonio M."/>
            <person name="Oren A."/>
            <person name="Chaudhuri R.R."/>
            <person name="La Ragione R."/>
            <person name="Hildebrand F."/>
            <person name="Pallen M.J."/>
        </authorList>
    </citation>
    <scope>NUCLEOTIDE SEQUENCE</scope>
    <source>
        <strain evidence="2">6919</strain>
    </source>
</reference>
<dbReference type="SMART" id="SM00100">
    <property type="entry name" value="cNMP"/>
    <property type="match status" value="1"/>
</dbReference>
<dbReference type="SUPFAM" id="SSF46785">
    <property type="entry name" value="Winged helix' DNA-binding domain"/>
    <property type="match status" value="1"/>
</dbReference>
<accession>A0A9D9IR33</accession>
<dbReference type="CDD" id="cd00038">
    <property type="entry name" value="CAP_ED"/>
    <property type="match status" value="1"/>
</dbReference>